<feature type="coiled-coil region" evidence="1">
    <location>
        <begin position="49"/>
        <end position="76"/>
    </location>
</feature>
<dbReference type="EMBL" id="QKYT01001612">
    <property type="protein sequence ID" value="RIA79055.1"/>
    <property type="molecule type" value="Genomic_DNA"/>
</dbReference>
<gene>
    <name evidence="4" type="ORF">C1645_841644</name>
</gene>
<name>A0A397S3W9_9GLOM</name>
<feature type="region of interest" description="Disordered" evidence="2">
    <location>
        <begin position="97"/>
        <end position="117"/>
    </location>
</feature>
<protein>
    <submittedName>
        <fullName evidence="4">Uncharacterized protein</fullName>
    </submittedName>
</protein>
<keyword evidence="5" id="KW-1185">Reference proteome</keyword>
<feature type="chain" id="PRO_5017388841" evidence="3">
    <location>
        <begin position="29"/>
        <end position="149"/>
    </location>
</feature>
<keyword evidence="3" id="KW-0732">Signal</keyword>
<organism evidence="4 5">
    <name type="scientific">Glomus cerebriforme</name>
    <dbReference type="NCBI Taxonomy" id="658196"/>
    <lineage>
        <taxon>Eukaryota</taxon>
        <taxon>Fungi</taxon>
        <taxon>Fungi incertae sedis</taxon>
        <taxon>Mucoromycota</taxon>
        <taxon>Glomeromycotina</taxon>
        <taxon>Glomeromycetes</taxon>
        <taxon>Glomerales</taxon>
        <taxon>Glomeraceae</taxon>
        <taxon>Glomus</taxon>
    </lineage>
</organism>
<accession>A0A397S3W9</accession>
<dbReference type="Proteomes" id="UP000265703">
    <property type="component" value="Unassembled WGS sequence"/>
</dbReference>
<evidence type="ECO:0000313" key="5">
    <source>
        <dbReference type="Proteomes" id="UP000265703"/>
    </source>
</evidence>
<sequence length="149" mass="17476">MTRELIIIALTLTLLYFFLLHKPLANKATQVDLERAEQSVQTDLTNSDLSTLQTQLKKYQQTLSKLLSTIVDKEDAERERERERESIYGFGLYNPNPRNFKDVSSAETSESESENNEIKKTMSYQFLILYLEDFKKWLNEDKSRKQGLE</sequence>
<evidence type="ECO:0000256" key="3">
    <source>
        <dbReference type="SAM" id="SignalP"/>
    </source>
</evidence>
<evidence type="ECO:0000313" key="4">
    <source>
        <dbReference type="EMBL" id="RIA79055.1"/>
    </source>
</evidence>
<feature type="signal peptide" evidence="3">
    <location>
        <begin position="1"/>
        <end position="28"/>
    </location>
</feature>
<dbReference type="AlphaFoldDB" id="A0A397S3W9"/>
<evidence type="ECO:0000256" key="2">
    <source>
        <dbReference type="SAM" id="MobiDB-lite"/>
    </source>
</evidence>
<keyword evidence="1" id="KW-0175">Coiled coil</keyword>
<reference evidence="4 5" key="1">
    <citation type="submission" date="2018-06" db="EMBL/GenBank/DDBJ databases">
        <title>Comparative genomics reveals the genomic features of Rhizophagus irregularis, R. cerebriforme, R. diaphanum and Gigaspora rosea, and their symbiotic lifestyle signature.</title>
        <authorList>
            <person name="Morin E."/>
            <person name="San Clemente H."/>
            <person name="Chen E.C.H."/>
            <person name="De La Providencia I."/>
            <person name="Hainaut M."/>
            <person name="Kuo A."/>
            <person name="Kohler A."/>
            <person name="Murat C."/>
            <person name="Tang N."/>
            <person name="Roy S."/>
            <person name="Loubradou J."/>
            <person name="Henrissat B."/>
            <person name="Grigoriev I.V."/>
            <person name="Corradi N."/>
            <person name="Roux C."/>
            <person name="Martin F.M."/>
        </authorList>
    </citation>
    <scope>NUCLEOTIDE SEQUENCE [LARGE SCALE GENOMIC DNA]</scope>
    <source>
        <strain evidence="4 5">DAOM 227022</strain>
    </source>
</reference>
<evidence type="ECO:0000256" key="1">
    <source>
        <dbReference type="SAM" id="Coils"/>
    </source>
</evidence>
<comment type="caution">
    <text evidence="4">The sequence shown here is derived from an EMBL/GenBank/DDBJ whole genome shotgun (WGS) entry which is preliminary data.</text>
</comment>
<proteinExistence type="predicted"/>